<organism evidence="2 3">
    <name type="scientific">Byssothecium circinans</name>
    <dbReference type="NCBI Taxonomy" id="147558"/>
    <lineage>
        <taxon>Eukaryota</taxon>
        <taxon>Fungi</taxon>
        <taxon>Dikarya</taxon>
        <taxon>Ascomycota</taxon>
        <taxon>Pezizomycotina</taxon>
        <taxon>Dothideomycetes</taxon>
        <taxon>Pleosporomycetidae</taxon>
        <taxon>Pleosporales</taxon>
        <taxon>Massarineae</taxon>
        <taxon>Massarinaceae</taxon>
        <taxon>Byssothecium</taxon>
    </lineage>
</organism>
<protein>
    <submittedName>
        <fullName evidence="2">Uncharacterized protein</fullName>
    </submittedName>
</protein>
<evidence type="ECO:0000256" key="1">
    <source>
        <dbReference type="SAM" id="MobiDB-lite"/>
    </source>
</evidence>
<accession>A0A6A5TMD0</accession>
<sequence length="139" mass="14435">MFRCQLSRHFLRPTSATNFRTSSFHPRCLSTTPATCFPRKNTQDKDSIDTSSNEYSKSGSDDAAASSNAAFDSSKTSPESAEKTAEHEQGASNSLNVSPGNPDVSKPRGAQEGGSQGSPKTGSDTGKGSAPKSGGDKSG</sequence>
<feature type="compositionally biased region" description="Polar residues" evidence="1">
    <location>
        <begin position="90"/>
        <end position="99"/>
    </location>
</feature>
<dbReference type="PANTHER" id="PTHR42090:SF1">
    <property type="match status" value="1"/>
</dbReference>
<name>A0A6A5TMD0_9PLEO</name>
<dbReference type="OrthoDB" id="4220319at2759"/>
<feature type="compositionally biased region" description="Basic and acidic residues" evidence="1">
    <location>
        <begin position="80"/>
        <end position="89"/>
    </location>
</feature>
<feature type="region of interest" description="Disordered" evidence="1">
    <location>
        <begin position="29"/>
        <end position="139"/>
    </location>
</feature>
<dbReference type="EMBL" id="ML977006">
    <property type="protein sequence ID" value="KAF1953100.1"/>
    <property type="molecule type" value="Genomic_DNA"/>
</dbReference>
<dbReference type="Proteomes" id="UP000800035">
    <property type="component" value="Unassembled WGS sequence"/>
</dbReference>
<reference evidence="2" key="1">
    <citation type="journal article" date="2020" name="Stud. Mycol.">
        <title>101 Dothideomycetes genomes: a test case for predicting lifestyles and emergence of pathogens.</title>
        <authorList>
            <person name="Haridas S."/>
            <person name="Albert R."/>
            <person name="Binder M."/>
            <person name="Bloem J."/>
            <person name="Labutti K."/>
            <person name="Salamov A."/>
            <person name="Andreopoulos B."/>
            <person name="Baker S."/>
            <person name="Barry K."/>
            <person name="Bills G."/>
            <person name="Bluhm B."/>
            <person name="Cannon C."/>
            <person name="Castanera R."/>
            <person name="Culley D."/>
            <person name="Daum C."/>
            <person name="Ezra D."/>
            <person name="Gonzalez J."/>
            <person name="Henrissat B."/>
            <person name="Kuo A."/>
            <person name="Liang C."/>
            <person name="Lipzen A."/>
            <person name="Lutzoni F."/>
            <person name="Magnuson J."/>
            <person name="Mondo S."/>
            <person name="Nolan M."/>
            <person name="Ohm R."/>
            <person name="Pangilinan J."/>
            <person name="Park H.-J."/>
            <person name="Ramirez L."/>
            <person name="Alfaro M."/>
            <person name="Sun H."/>
            <person name="Tritt A."/>
            <person name="Yoshinaga Y."/>
            <person name="Zwiers L.-H."/>
            <person name="Turgeon B."/>
            <person name="Goodwin S."/>
            <person name="Spatafora J."/>
            <person name="Crous P."/>
            <person name="Grigoriev I."/>
        </authorList>
    </citation>
    <scope>NUCLEOTIDE SEQUENCE</scope>
    <source>
        <strain evidence="2">CBS 675.92</strain>
    </source>
</reference>
<keyword evidence="3" id="KW-1185">Reference proteome</keyword>
<evidence type="ECO:0000313" key="2">
    <source>
        <dbReference type="EMBL" id="KAF1953100.1"/>
    </source>
</evidence>
<proteinExistence type="predicted"/>
<feature type="compositionally biased region" description="Low complexity" evidence="1">
    <location>
        <begin position="56"/>
        <end position="74"/>
    </location>
</feature>
<dbReference type="AlphaFoldDB" id="A0A6A5TMD0"/>
<feature type="compositionally biased region" description="Polar residues" evidence="1">
    <location>
        <begin position="117"/>
        <end position="126"/>
    </location>
</feature>
<gene>
    <name evidence="2" type="ORF">CC80DRAFT_166315</name>
</gene>
<evidence type="ECO:0000313" key="3">
    <source>
        <dbReference type="Proteomes" id="UP000800035"/>
    </source>
</evidence>
<dbReference type="PANTHER" id="PTHR42090">
    <property type="match status" value="1"/>
</dbReference>